<feature type="transmembrane region" description="Helical" evidence="1">
    <location>
        <begin position="487"/>
        <end position="505"/>
    </location>
</feature>
<feature type="transmembrane region" description="Helical" evidence="1">
    <location>
        <begin position="293"/>
        <end position="313"/>
    </location>
</feature>
<dbReference type="Proteomes" id="UP000886803">
    <property type="component" value="Unassembled WGS sequence"/>
</dbReference>
<reference evidence="2" key="1">
    <citation type="journal article" date="2021" name="PeerJ">
        <title>Extensive microbial diversity within the chicken gut microbiome revealed by metagenomics and culture.</title>
        <authorList>
            <person name="Gilroy R."/>
            <person name="Ravi A."/>
            <person name="Getino M."/>
            <person name="Pursley I."/>
            <person name="Horton D.L."/>
            <person name="Alikhan N.F."/>
            <person name="Baker D."/>
            <person name="Gharbi K."/>
            <person name="Hall N."/>
            <person name="Watson M."/>
            <person name="Adriaenssens E.M."/>
            <person name="Foster-Nyarko E."/>
            <person name="Jarju S."/>
            <person name="Secka A."/>
            <person name="Antonio M."/>
            <person name="Oren A."/>
            <person name="Chaudhuri R.R."/>
            <person name="La Ragione R."/>
            <person name="Hildebrand F."/>
            <person name="Pallen M.J."/>
        </authorList>
    </citation>
    <scope>NUCLEOTIDE SEQUENCE</scope>
    <source>
        <strain evidence="2">ChiBcec8-13705</strain>
    </source>
</reference>
<evidence type="ECO:0000313" key="2">
    <source>
        <dbReference type="EMBL" id="HJB41957.1"/>
    </source>
</evidence>
<keyword evidence="1" id="KW-0812">Transmembrane</keyword>
<gene>
    <name evidence="2" type="ORF">H9945_05595</name>
</gene>
<dbReference type="AlphaFoldDB" id="A0A9D2S2Y1"/>
<feature type="transmembrane region" description="Helical" evidence="1">
    <location>
        <begin position="342"/>
        <end position="359"/>
    </location>
</feature>
<keyword evidence="1" id="KW-0472">Membrane</keyword>
<dbReference type="EMBL" id="DWYG01000087">
    <property type="protein sequence ID" value="HJB41957.1"/>
    <property type="molecule type" value="Genomic_DNA"/>
</dbReference>
<feature type="transmembrane region" description="Helical" evidence="1">
    <location>
        <begin position="219"/>
        <end position="240"/>
    </location>
</feature>
<feature type="transmembrane region" description="Helical" evidence="1">
    <location>
        <begin position="462"/>
        <end position="481"/>
    </location>
</feature>
<sequence length="692" mass="72589">MHPSGCLARRVFRPACTALLLAGYGAILALCGADLAAGVRFWLAAVFWLWLPGRALAARLAPRRGRGLYAAIYGAGLLAAVQCLAARLGAFWPLGLPAAVGLAGLLRPIRRSRGSARALARRAAAHTARRLESPQTTLWAGLCLGYGVFCSAANPHPLRAGAAALDRDFLWNIGNAAALQRAFPAEDLRVSGVRLAYHYLTELLWAALARVSGAALFDVYFYFAGPVFLALALAALQALARGCWPGRRPTGRYLALVFGFGCASGAAALGNGLSVFGNTLLAHLLTNVNAQATALPFFAGAFCAFAALARAGLRRAPGSWRQWGALFLSFGLLCVAKGPQAALLLCGVAAALALLLLLRRVRFGRAAGMLAGLGAVFFALYQFLYAGGVSSMEFSIFAMRNTFIYRTLSPLTDALCAMLPGTGYFWLVCLGLLNVFCMLPLQCLLCLGLLPAAVRALPRPDPARLLAAALAGGGMLAYHLFYHSSSSQVYFALLALLCLSLLAAGAPRPRGVLRGPVLLAGMLGGLTTLCIALGFARQAAPPLAACAGLREPSASAESVTAGDEAAMAWLAANSSERDVFATNRISSTPAVEDAISNIYTGLSGRQAWLEGWTYAVTNMGVGPDFLAEKRWVNEELFSGLPTGEARALARQAGVRWLVLAKAWPGAPPAGLAPVYENESAAIYDLEDSAAGG</sequence>
<feature type="transmembrane region" description="Helical" evidence="1">
    <location>
        <begin position="195"/>
        <end position="213"/>
    </location>
</feature>
<feature type="transmembrane region" description="Helical" evidence="1">
    <location>
        <begin position="517"/>
        <end position="536"/>
    </location>
</feature>
<name>A0A9D2S2Y1_9FIRM</name>
<evidence type="ECO:0000313" key="3">
    <source>
        <dbReference type="Proteomes" id="UP000886803"/>
    </source>
</evidence>
<proteinExistence type="predicted"/>
<organism evidence="2 3">
    <name type="scientific">Candidatus Gemmiger avicola</name>
    <dbReference type="NCBI Taxonomy" id="2838605"/>
    <lineage>
        <taxon>Bacteria</taxon>
        <taxon>Bacillati</taxon>
        <taxon>Bacillota</taxon>
        <taxon>Clostridia</taxon>
        <taxon>Eubacteriales</taxon>
        <taxon>Gemmiger</taxon>
    </lineage>
</organism>
<feature type="transmembrane region" description="Helical" evidence="1">
    <location>
        <begin position="424"/>
        <end position="450"/>
    </location>
</feature>
<accession>A0A9D2S2Y1</accession>
<evidence type="ECO:0000256" key="1">
    <source>
        <dbReference type="SAM" id="Phobius"/>
    </source>
</evidence>
<protein>
    <submittedName>
        <fullName evidence="2">Uncharacterized protein</fullName>
    </submittedName>
</protein>
<reference evidence="2" key="2">
    <citation type="submission" date="2021-04" db="EMBL/GenBank/DDBJ databases">
        <authorList>
            <person name="Gilroy R."/>
        </authorList>
    </citation>
    <scope>NUCLEOTIDE SEQUENCE</scope>
    <source>
        <strain evidence="2">ChiBcec8-13705</strain>
    </source>
</reference>
<feature type="transmembrane region" description="Helical" evidence="1">
    <location>
        <begin position="91"/>
        <end position="109"/>
    </location>
</feature>
<feature type="transmembrane region" description="Helical" evidence="1">
    <location>
        <begin position="12"/>
        <end position="35"/>
    </location>
</feature>
<feature type="transmembrane region" description="Helical" evidence="1">
    <location>
        <begin position="252"/>
        <end position="273"/>
    </location>
</feature>
<feature type="transmembrane region" description="Helical" evidence="1">
    <location>
        <begin position="366"/>
        <end position="385"/>
    </location>
</feature>
<comment type="caution">
    <text evidence="2">The sequence shown here is derived from an EMBL/GenBank/DDBJ whole genome shotgun (WGS) entry which is preliminary data.</text>
</comment>
<keyword evidence="1" id="KW-1133">Transmembrane helix</keyword>